<evidence type="ECO:0000256" key="5">
    <source>
        <dbReference type="ARBA" id="ARBA00023136"/>
    </source>
</evidence>
<keyword evidence="5 6" id="KW-0472">Membrane</keyword>
<comment type="subcellular location">
    <subcellularLocation>
        <location evidence="1 6">Endoplasmic reticulum membrane</location>
        <topology evidence="1 6">Multi-pass membrane protein</topology>
    </subcellularLocation>
</comment>
<keyword evidence="9" id="KW-1185">Reference proteome</keyword>
<dbReference type="InterPro" id="IPR003388">
    <property type="entry name" value="Reticulon"/>
</dbReference>
<evidence type="ECO:0000256" key="4">
    <source>
        <dbReference type="ARBA" id="ARBA00022989"/>
    </source>
</evidence>
<dbReference type="GO" id="GO:0005789">
    <property type="term" value="C:endoplasmic reticulum membrane"/>
    <property type="evidence" value="ECO:0007669"/>
    <property type="project" value="UniProtKB-SubCell"/>
</dbReference>
<accession>A0A3P6S8E7</accession>
<dbReference type="Gene3D" id="1.20.5.2480">
    <property type="match status" value="1"/>
</dbReference>
<reference evidence="8 9" key="1">
    <citation type="submission" date="2018-08" db="EMBL/GenBank/DDBJ databases">
        <authorList>
            <person name="Laetsch R D."/>
            <person name="Stevens L."/>
            <person name="Kumar S."/>
            <person name="Blaxter L. M."/>
        </authorList>
    </citation>
    <scope>NUCLEOTIDE SEQUENCE [LARGE SCALE GENOMIC DNA]</scope>
</reference>
<evidence type="ECO:0000313" key="9">
    <source>
        <dbReference type="Proteomes" id="UP000277928"/>
    </source>
</evidence>
<feature type="transmembrane region" description="Helical" evidence="6">
    <location>
        <begin position="78"/>
        <end position="107"/>
    </location>
</feature>
<dbReference type="EMBL" id="UYRX01000065">
    <property type="protein sequence ID" value="VDK72202.1"/>
    <property type="molecule type" value="Genomic_DNA"/>
</dbReference>
<dbReference type="Pfam" id="PF02453">
    <property type="entry name" value="Reticulon"/>
    <property type="match status" value="1"/>
</dbReference>
<dbReference type="AlphaFoldDB" id="A0A3P6S8E7"/>
<feature type="domain" description="Reticulon" evidence="7">
    <location>
        <begin position="64"/>
        <end position="263"/>
    </location>
</feature>
<dbReference type="Proteomes" id="UP000277928">
    <property type="component" value="Unassembled WGS sequence"/>
</dbReference>
<feature type="transmembrane region" description="Helical" evidence="6">
    <location>
        <begin position="6"/>
        <end position="23"/>
    </location>
</feature>
<evidence type="ECO:0000259" key="7">
    <source>
        <dbReference type="PROSITE" id="PS50845"/>
    </source>
</evidence>
<dbReference type="OrthoDB" id="567788at2759"/>
<feature type="transmembrane region" description="Helical" evidence="6">
    <location>
        <begin position="30"/>
        <end position="50"/>
    </location>
</feature>
<evidence type="ECO:0000313" key="8">
    <source>
        <dbReference type="EMBL" id="VDK72202.1"/>
    </source>
</evidence>
<dbReference type="GO" id="GO:0030424">
    <property type="term" value="C:axon"/>
    <property type="evidence" value="ECO:0007669"/>
    <property type="project" value="TreeGrafter"/>
</dbReference>
<organism evidence="8 9">
    <name type="scientific">Litomosoides sigmodontis</name>
    <name type="common">Filarial nematode worm</name>
    <dbReference type="NCBI Taxonomy" id="42156"/>
    <lineage>
        <taxon>Eukaryota</taxon>
        <taxon>Metazoa</taxon>
        <taxon>Ecdysozoa</taxon>
        <taxon>Nematoda</taxon>
        <taxon>Chromadorea</taxon>
        <taxon>Rhabditida</taxon>
        <taxon>Spirurina</taxon>
        <taxon>Spiruromorpha</taxon>
        <taxon>Filarioidea</taxon>
        <taxon>Onchocercidae</taxon>
        <taxon>Litomosoides</taxon>
    </lineage>
</organism>
<keyword evidence="2 6" id="KW-0812">Transmembrane</keyword>
<feature type="transmembrane region" description="Helical" evidence="6">
    <location>
        <begin position="194"/>
        <end position="215"/>
    </location>
</feature>
<dbReference type="InterPro" id="IPR046964">
    <property type="entry name" value="RTN1-4"/>
</dbReference>
<protein>
    <recommendedName>
        <fullName evidence="6">Reticulon-like protein</fullName>
    </recommendedName>
</protein>
<evidence type="ECO:0000256" key="1">
    <source>
        <dbReference type="ARBA" id="ARBA00004477"/>
    </source>
</evidence>
<keyword evidence="4 6" id="KW-1133">Transmembrane helix</keyword>
<dbReference type="PROSITE" id="PS50845">
    <property type="entry name" value="RETICULON"/>
    <property type="match status" value="1"/>
</dbReference>
<gene>
    <name evidence="8" type="ORF">NLS_LOCUS1717</name>
</gene>
<dbReference type="OMA" id="TLWYLFE"/>
<dbReference type="STRING" id="42156.A0A3P6S8E7"/>
<proteinExistence type="predicted"/>
<sequence>MADSKAGSSGIFNILFSVAYALISLTTRTILRFGLTTALIATGIITLHAAGQFSKRVLSKRQNVLDIVYWRDPRKSGAVLGVTLFTLLVFAKFPLIAVLSYVGLSILGGTLGFRIYKLVEAQIKKTDGANPYQGYLEGRELHLPREKVHQQVDALIEHVQFIGDKMRRLFLVESIVESVKFGLLLWALTYVSCWFSGLSLLILALLALFTIPKVYEVYQEPIDRNVFIAKQHVDDINKMIGEKMPFLKKAAAATYNASHEKSY</sequence>
<evidence type="ECO:0000256" key="2">
    <source>
        <dbReference type="ARBA" id="ARBA00022692"/>
    </source>
</evidence>
<name>A0A3P6S8E7_LITSI</name>
<dbReference type="PANTHER" id="PTHR45799">
    <property type="entry name" value="RETICULON-LIKE PROTEIN"/>
    <property type="match status" value="1"/>
</dbReference>
<evidence type="ECO:0000256" key="3">
    <source>
        <dbReference type="ARBA" id="ARBA00022824"/>
    </source>
</evidence>
<dbReference type="PANTHER" id="PTHR45799:SF2">
    <property type="entry name" value="RETICULON-LIKE PROTEIN"/>
    <property type="match status" value="1"/>
</dbReference>
<keyword evidence="3 6" id="KW-0256">Endoplasmic reticulum</keyword>
<evidence type="ECO:0000256" key="6">
    <source>
        <dbReference type="RuleBase" id="RU363132"/>
    </source>
</evidence>